<evidence type="ECO:0000313" key="2">
    <source>
        <dbReference type="Proteomes" id="UP000799755"/>
    </source>
</evidence>
<gene>
    <name evidence="1" type="ORF">BDR25DRAFT_344941</name>
</gene>
<proteinExistence type="predicted"/>
<comment type="caution">
    <text evidence="1">The sequence shown here is derived from an EMBL/GenBank/DDBJ whole genome shotgun (WGS) entry which is preliminary data.</text>
</comment>
<dbReference type="Proteomes" id="UP000799755">
    <property type="component" value="Unassembled WGS sequence"/>
</dbReference>
<sequence>MNHNAVINLSGDDIKTLETLRARLMPLAYNLQQLQNEIAASPDGLLKWPTVQRASSLLNSHLSTIQKLISENSELLQYLYPYPVPPFPAERLEGLSAALVRKKPEPGDEKWILERLKKAAEFCEGVDDFGVDVKKDPSIDDQDIKMKDDDDDDGDDADDEDGNRKRIIGGVKRVKGNLSQNDITALWNSAGKWVFDTAIKDEESSDDEQGGDASSSEPSPTEDKEMKGMQPTSIEAAQTEALLPLMKLGTILKFMETGDIVVDQL</sequence>
<evidence type="ECO:0000313" key="1">
    <source>
        <dbReference type="EMBL" id="KAF2467143.1"/>
    </source>
</evidence>
<name>A0ACB6QJG7_9PLEO</name>
<keyword evidence="2" id="KW-1185">Reference proteome</keyword>
<reference evidence="1" key="1">
    <citation type="journal article" date="2020" name="Stud. Mycol.">
        <title>101 Dothideomycetes genomes: a test case for predicting lifestyles and emergence of pathogens.</title>
        <authorList>
            <person name="Haridas S."/>
            <person name="Albert R."/>
            <person name="Binder M."/>
            <person name="Bloem J."/>
            <person name="Labutti K."/>
            <person name="Salamov A."/>
            <person name="Andreopoulos B."/>
            <person name="Baker S."/>
            <person name="Barry K."/>
            <person name="Bills G."/>
            <person name="Bluhm B."/>
            <person name="Cannon C."/>
            <person name="Castanera R."/>
            <person name="Culley D."/>
            <person name="Daum C."/>
            <person name="Ezra D."/>
            <person name="Gonzalez J."/>
            <person name="Henrissat B."/>
            <person name="Kuo A."/>
            <person name="Liang C."/>
            <person name="Lipzen A."/>
            <person name="Lutzoni F."/>
            <person name="Magnuson J."/>
            <person name="Mondo S."/>
            <person name="Nolan M."/>
            <person name="Ohm R."/>
            <person name="Pangilinan J."/>
            <person name="Park H.-J."/>
            <person name="Ramirez L."/>
            <person name="Alfaro M."/>
            <person name="Sun H."/>
            <person name="Tritt A."/>
            <person name="Yoshinaga Y."/>
            <person name="Zwiers L.-H."/>
            <person name="Turgeon B."/>
            <person name="Goodwin S."/>
            <person name="Spatafora J."/>
            <person name="Crous P."/>
            <person name="Grigoriev I."/>
        </authorList>
    </citation>
    <scope>NUCLEOTIDE SEQUENCE</scope>
    <source>
        <strain evidence="1">ATCC 200398</strain>
    </source>
</reference>
<protein>
    <submittedName>
        <fullName evidence="1">Uncharacterized protein</fullName>
    </submittedName>
</protein>
<accession>A0ACB6QJG7</accession>
<dbReference type="EMBL" id="MU003521">
    <property type="protein sequence ID" value="KAF2467143.1"/>
    <property type="molecule type" value="Genomic_DNA"/>
</dbReference>
<organism evidence="1 2">
    <name type="scientific">Lindgomyces ingoldianus</name>
    <dbReference type="NCBI Taxonomy" id="673940"/>
    <lineage>
        <taxon>Eukaryota</taxon>
        <taxon>Fungi</taxon>
        <taxon>Dikarya</taxon>
        <taxon>Ascomycota</taxon>
        <taxon>Pezizomycotina</taxon>
        <taxon>Dothideomycetes</taxon>
        <taxon>Pleosporomycetidae</taxon>
        <taxon>Pleosporales</taxon>
        <taxon>Lindgomycetaceae</taxon>
        <taxon>Lindgomyces</taxon>
    </lineage>
</organism>